<dbReference type="AlphaFoldDB" id="A0A2P8IIF0"/>
<dbReference type="InterPro" id="IPR036271">
    <property type="entry name" value="Tet_transcr_reg_TetR-rel_C_sf"/>
</dbReference>
<dbReference type="PRINTS" id="PR00455">
    <property type="entry name" value="HTHTETR"/>
</dbReference>
<evidence type="ECO:0000256" key="3">
    <source>
        <dbReference type="ARBA" id="ARBA00023163"/>
    </source>
</evidence>
<protein>
    <submittedName>
        <fullName evidence="6">TetR family transcriptional regulator</fullName>
    </submittedName>
</protein>
<dbReference type="OrthoDB" id="3173376at2"/>
<organism evidence="6 7">
    <name type="scientific">Saccharothrix carnea</name>
    <dbReference type="NCBI Taxonomy" id="1280637"/>
    <lineage>
        <taxon>Bacteria</taxon>
        <taxon>Bacillati</taxon>
        <taxon>Actinomycetota</taxon>
        <taxon>Actinomycetes</taxon>
        <taxon>Pseudonocardiales</taxon>
        <taxon>Pseudonocardiaceae</taxon>
        <taxon>Saccharothrix</taxon>
    </lineage>
</organism>
<proteinExistence type="predicted"/>
<dbReference type="GO" id="GO:0003700">
    <property type="term" value="F:DNA-binding transcription factor activity"/>
    <property type="evidence" value="ECO:0007669"/>
    <property type="project" value="TreeGrafter"/>
</dbReference>
<keyword evidence="2 4" id="KW-0238">DNA-binding</keyword>
<keyword evidence="3" id="KW-0804">Transcription</keyword>
<dbReference type="InterPro" id="IPR009057">
    <property type="entry name" value="Homeodomain-like_sf"/>
</dbReference>
<evidence type="ECO:0000256" key="4">
    <source>
        <dbReference type="PROSITE-ProRule" id="PRU00335"/>
    </source>
</evidence>
<dbReference type="Proteomes" id="UP000241118">
    <property type="component" value="Unassembled WGS sequence"/>
</dbReference>
<dbReference type="InterPro" id="IPR050109">
    <property type="entry name" value="HTH-type_TetR-like_transc_reg"/>
</dbReference>
<keyword evidence="7" id="KW-1185">Reference proteome</keyword>
<reference evidence="6 7" key="1">
    <citation type="submission" date="2018-03" db="EMBL/GenBank/DDBJ databases">
        <title>Genomic Encyclopedia of Type Strains, Phase III (KMG-III): the genomes of soil and plant-associated and newly described type strains.</title>
        <authorList>
            <person name="Whitman W."/>
        </authorList>
    </citation>
    <scope>NUCLEOTIDE SEQUENCE [LARGE SCALE GENOMIC DNA]</scope>
    <source>
        <strain evidence="6 7">CGMCC 4.7097</strain>
    </source>
</reference>
<keyword evidence="1" id="KW-0805">Transcription regulation</keyword>
<dbReference type="InterPro" id="IPR025996">
    <property type="entry name" value="MT1864/Rv1816-like_C"/>
</dbReference>
<name>A0A2P8IIF0_SACCR</name>
<accession>A0A2P8IIF0</accession>
<gene>
    <name evidence="6" type="ORF">B0I31_101458</name>
</gene>
<evidence type="ECO:0000256" key="1">
    <source>
        <dbReference type="ARBA" id="ARBA00023015"/>
    </source>
</evidence>
<dbReference type="EMBL" id="PYAX01000001">
    <property type="protein sequence ID" value="PSL58242.1"/>
    <property type="molecule type" value="Genomic_DNA"/>
</dbReference>
<feature type="domain" description="HTH tetR-type" evidence="5">
    <location>
        <begin position="12"/>
        <end position="72"/>
    </location>
</feature>
<dbReference type="PANTHER" id="PTHR30055">
    <property type="entry name" value="HTH-TYPE TRANSCRIPTIONAL REGULATOR RUTR"/>
    <property type="match status" value="1"/>
</dbReference>
<dbReference type="SUPFAM" id="SSF48498">
    <property type="entry name" value="Tetracyclin repressor-like, C-terminal domain"/>
    <property type="match status" value="1"/>
</dbReference>
<dbReference type="GO" id="GO:0000976">
    <property type="term" value="F:transcription cis-regulatory region binding"/>
    <property type="evidence" value="ECO:0007669"/>
    <property type="project" value="TreeGrafter"/>
</dbReference>
<evidence type="ECO:0000313" key="6">
    <source>
        <dbReference type="EMBL" id="PSL58242.1"/>
    </source>
</evidence>
<evidence type="ECO:0000313" key="7">
    <source>
        <dbReference type="Proteomes" id="UP000241118"/>
    </source>
</evidence>
<dbReference type="Pfam" id="PF13305">
    <property type="entry name" value="TetR_C_33"/>
    <property type="match status" value="1"/>
</dbReference>
<dbReference type="Gene3D" id="1.10.357.10">
    <property type="entry name" value="Tetracycline Repressor, domain 2"/>
    <property type="match status" value="1"/>
</dbReference>
<dbReference type="Pfam" id="PF00440">
    <property type="entry name" value="TetR_N"/>
    <property type="match status" value="1"/>
</dbReference>
<evidence type="ECO:0000256" key="2">
    <source>
        <dbReference type="ARBA" id="ARBA00023125"/>
    </source>
</evidence>
<sequence length="197" mass="20301">MSTSPRRPYHHGDLRAALVTAARALLVAEGTEGLTLRRAAAAAGVSHTAAYRHFADKAGLVAAVMAQGFDELRAAAGTASGGPRDRLHGIGRAYVGFAVANPSLYRLMFGGEVPRRDVHPELSAAEQRVHVLLSSAVVAAQESGELAAHDEADVTVLLACVLHGLCSLVLAGQLPVERSDALAGAVMALVDAGLAAR</sequence>
<dbReference type="PROSITE" id="PS50977">
    <property type="entry name" value="HTH_TETR_2"/>
    <property type="match status" value="1"/>
</dbReference>
<comment type="caution">
    <text evidence="6">The sequence shown here is derived from an EMBL/GenBank/DDBJ whole genome shotgun (WGS) entry which is preliminary data.</text>
</comment>
<dbReference type="PANTHER" id="PTHR30055:SF220">
    <property type="entry name" value="TETR-FAMILY REGULATORY PROTEIN"/>
    <property type="match status" value="1"/>
</dbReference>
<feature type="DNA-binding region" description="H-T-H motif" evidence="4">
    <location>
        <begin position="35"/>
        <end position="54"/>
    </location>
</feature>
<evidence type="ECO:0000259" key="5">
    <source>
        <dbReference type="PROSITE" id="PS50977"/>
    </source>
</evidence>
<dbReference type="InterPro" id="IPR001647">
    <property type="entry name" value="HTH_TetR"/>
</dbReference>
<dbReference type="RefSeq" id="WP_106613575.1">
    <property type="nucleotide sequence ID" value="NZ_PYAX01000001.1"/>
</dbReference>
<dbReference type="SUPFAM" id="SSF46689">
    <property type="entry name" value="Homeodomain-like"/>
    <property type="match status" value="1"/>
</dbReference>